<evidence type="ECO:0000259" key="1">
    <source>
        <dbReference type="PROSITE" id="PS50801"/>
    </source>
</evidence>
<dbReference type="PANTHER" id="PTHR33495:SF2">
    <property type="entry name" value="ANTI-SIGMA FACTOR ANTAGONIST TM_1081-RELATED"/>
    <property type="match status" value="1"/>
</dbReference>
<dbReference type="SUPFAM" id="SSF52091">
    <property type="entry name" value="SpoIIaa-like"/>
    <property type="match status" value="1"/>
</dbReference>
<accession>A0A5C5ZHK8</accession>
<dbReference type="Proteomes" id="UP000315440">
    <property type="component" value="Unassembled WGS sequence"/>
</dbReference>
<evidence type="ECO:0000313" key="3">
    <source>
        <dbReference type="Proteomes" id="UP000315440"/>
    </source>
</evidence>
<proteinExistence type="predicted"/>
<organism evidence="2 3">
    <name type="scientific">Pseudobythopirellula maris</name>
    <dbReference type="NCBI Taxonomy" id="2527991"/>
    <lineage>
        <taxon>Bacteria</taxon>
        <taxon>Pseudomonadati</taxon>
        <taxon>Planctomycetota</taxon>
        <taxon>Planctomycetia</taxon>
        <taxon>Pirellulales</taxon>
        <taxon>Lacipirellulaceae</taxon>
        <taxon>Pseudobythopirellula</taxon>
    </lineage>
</organism>
<dbReference type="Gene3D" id="3.30.750.24">
    <property type="entry name" value="STAS domain"/>
    <property type="match status" value="1"/>
</dbReference>
<sequence length="120" mass="13785">MAIASHAKDGILFVRIDDARLLEESRIEQLEQELLTSLNNSVEERVVINFAKVQFMSSSMLGKLVKVHKKAKEFKVKVKFCSIAPDIQEVFKITRLDKLFDIEKDEETARKAFLKRGIFG</sequence>
<dbReference type="InterPro" id="IPR002645">
    <property type="entry name" value="STAS_dom"/>
</dbReference>
<dbReference type="RefSeq" id="WP_146403066.1">
    <property type="nucleotide sequence ID" value="NZ_SJPQ01000004.1"/>
</dbReference>
<dbReference type="OrthoDB" id="287590at2"/>
<dbReference type="EMBL" id="SJPQ01000004">
    <property type="protein sequence ID" value="TWT86899.1"/>
    <property type="molecule type" value="Genomic_DNA"/>
</dbReference>
<evidence type="ECO:0000313" key="2">
    <source>
        <dbReference type="EMBL" id="TWT86899.1"/>
    </source>
</evidence>
<dbReference type="GO" id="GO:0043856">
    <property type="term" value="F:anti-sigma factor antagonist activity"/>
    <property type="evidence" value="ECO:0007669"/>
    <property type="project" value="TreeGrafter"/>
</dbReference>
<dbReference type="PROSITE" id="PS50801">
    <property type="entry name" value="STAS"/>
    <property type="match status" value="1"/>
</dbReference>
<dbReference type="PANTHER" id="PTHR33495">
    <property type="entry name" value="ANTI-SIGMA FACTOR ANTAGONIST TM_1081-RELATED-RELATED"/>
    <property type="match status" value="1"/>
</dbReference>
<dbReference type="CDD" id="cd07043">
    <property type="entry name" value="STAS_anti-anti-sigma_factors"/>
    <property type="match status" value="1"/>
</dbReference>
<protein>
    <submittedName>
        <fullName evidence="2">Anti-sigma F factor antagonist</fullName>
    </submittedName>
</protein>
<feature type="domain" description="STAS" evidence="1">
    <location>
        <begin position="22"/>
        <end position="116"/>
    </location>
</feature>
<keyword evidence="3" id="KW-1185">Reference proteome</keyword>
<dbReference type="Pfam" id="PF01740">
    <property type="entry name" value="STAS"/>
    <property type="match status" value="1"/>
</dbReference>
<reference evidence="2 3" key="1">
    <citation type="submission" date="2019-02" db="EMBL/GenBank/DDBJ databases">
        <title>Deep-cultivation of Planctomycetes and their phenomic and genomic characterization uncovers novel biology.</title>
        <authorList>
            <person name="Wiegand S."/>
            <person name="Jogler M."/>
            <person name="Boedeker C."/>
            <person name="Pinto D."/>
            <person name="Vollmers J."/>
            <person name="Rivas-Marin E."/>
            <person name="Kohn T."/>
            <person name="Peeters S.H."/>
            <person name="Heuer A."/>
            <person name="Rast P."/>
            <person name="Oberbeckmann S."/>
            <person name="Bunk B."/>
            <person name="Jeske O."/>
            <person name="Meyerdierks A."/>
            <person name="Storesund J.E."/>
            <person name="Kallscheuer N."/>
            <person name="Luecker S."/>
            <person name="Lage O.M."/>
            <person name="Pohl T."/>
            <person name="Merkel B.J."/>
            <person name="Hornburger P."/>
            <person name="Mueller R.-W."/>
            <person name="Bruemmer F."/>
            <person name="Labrenz M."/>
            <person name="Spormann A.M."/>
            <person name="Op Den Camp H."/>
            <person name="Overmann J."/>
            <person name="Amann R."/>
            <person name="Jetten M.S.M."/>
            <person name="Mascher T."/>
            <person name="Medema M.H."/>
            <person name="Devos D.P."/>
            <person name="Kaster A.-K."/>
            <person name="Ovreas L."/>
            <person name="Rohde M."/>
            <person name="Galperin M.Y."/>
            <person name="Jogler C."/>
        </authorList>
    </citation>
    <scope>NUCLEOTIDE SEQUENCE [LARGE SCALE GENOMIC DNA]</scope>
    <source>
        <strain evidence="2 3">Mal64</strain>
    </source>
</reference>
<dbReference type="InterPro" id="IPR036513">
    <property type="entry name" value="STAS_dom_sf"/>
</dbReference>
<name>A0A5C5ZHK8_9BACT</name>
<comment type="caution">
    <text evidence="2">The sequence shown here is derived from an EMBL/GenBank/DDBJ whole genome shotgun (WGS) entry which is preliminary data.</text>
</comment>
<dbReference type="AlphaFoldDB" id="A0A5C5ZHK8"/>
<gene>
    <name evidence="2" type="primary">spoIIAA</name>
    <name evidence="2" type="ORF">Mal64_37290</name>
</gene>